<dbReference type="RefSeq" id="WP_269033921.1">
    <property type="nucleotide sequence ID" value="NZ_CP114040.1"/>
</dbReference>
<dbReference type="SMART" id="SM00248">
    <property type="entry name" value="ANK"/>
    <property type="match status" value="4"/>
</dbReference>
<dbReference type="InterPro" id="IPR002110">
    <property type="entry name" value="Ankyrin_rpt"/>
</dbReference>
<evidence type="ECO:0000256" key="2">
    <source>
        <dbReference type="ARBA" id="ARBA00023043"/>
    </source>
</evidence>
<dbReference type="EMBL" id="CP114040">
    <property type="protein sequence ID" value="WAS91559.1"/>
    <property type="molecule type" value="Genomic_DNA"/>
</dbReference>
<dbReference type="Proteomes" id="UP001164459">
    <property type="component" value="Chromosome"/>
</dbReference>
<dbReference type="PROSITE" id="PS50088">
    <property type="entry name" value="ANK_REPEAT"/>
    <property type="match status" value="1"/>
</dbReference>
<gene>
    <name evidence="4" type="ORF">O0S08_35705</name>
</gene>
<evidence type="ECO:0000313" key="4">
    <source>
        <dbReference type="EMBL" id="WAS91559.1"/>
    </source>
</evidence>
<proteinExistence type="predicted"/>
<sequence>MWRRRKTDPLLLAIRAGDLGEVERLAAAGLDLNQEYDKSAGHKVAPVEQAAISDRAHVLEWLLARGARLEGFAGLDNMLLASAVRVRRPALVRTLLERGVRPEPGPFSPLYEAAFSRSLEIFELLLDHGADVRELEAVDAGMLARVSGDILRRAIAAGARLPPSTVELALSHTALGDDGRVPAGYRR</sequence>
<evidence type="ECO:0000256" key="1">
    <source>
        <dbReference type="ARBA" id="ARBA00022737"/>
    </source>
</evidence>
<dbReference type="Pfam" id="PF00023">
    <property type="entry name" value="Ank"/>
    <property type="match status" value="1"/>
</dbReference>
<dbReference type="InterPro" id="IPR036770">
    <property type="entry name" value="Ankyrin_rpt-contain_sf"/>
</dbReference>
<dbReference type="PROSITE" id="PS50297">
    <property type="entry name" value="ANK_REP_REGION"/>
    <property type="match status" value="1"/>
</dbReference>
<dbReference type="PANTHER" id="PTHR24171:SF9">
    <property type="entry name" value="ANKYRIN REPEAT DOMAIN-CONTAINING PROTEIN 39"/>
    <property type="match status" value="1"/>
</dbReference>
<reference evidence="4" key="1">
    <citation type="submission" date="2022-11" db="EMBL/GenBank/DDBJ databases">
        <title>Minimal conservation of predation-associated metabolite biosynthetic gene clusters underscores biosynthetic potential of Myxococcota including descriptions for ten novel species: Archangium lansinium sp. nov., Myxococcus landrumus sp. nov., Nannocystis bai.</title>
        <authorList>
            <person name="Ahearne A."/>
            <person name="Stevens C."/>
            <person name="Dowd S."/>
        </authorList>
    </citation>
    <scope>NUCLEOTIDE SEQUENCE</scope>
    <source>
        <strain evidence="4">Fl3</strain>
    </source>
</reference>
<dbReference type="SUPFAM" id="SSF48403">
    <property type="entry name" value="Ankyrin repeat"/>
    <property type="match status" value="1"/>
</dbReference>
<keyword evidence="5" id="KW-1185">Reference proteome</keyword>
<accession>A0ABY7GX43</accession>
<evidence type="ECO:0000256" key="3">
    <source>
        <dbReference type="PROSITE-ProRule" id="PRU00023"/>
    </source>
</evidence>
<keyword evidence="2 3" id="KW-0040">ANK repeat</keyword>
<dbReference type="Gene3D" id="1.25.40.20">
    <property type="entry name" value="Ankyrin repeat-containing domain"/>
    <property type="match status" value="1"/>
</dbReference>
<keyword evidence="1" id="KW-0677">Repeat</keyword>
<protein>
    <submittedName>
        <fullName evidence="4">Ankyrin repeat domain-containing protein</fullName>
    </submittedName>
</protein>
<organism evidence="4 5">
    <name type="scientific">Nannocystis punicea</name>
    <dbReference type="NCBI Taxonomy" id="2995304"/>
    <lineage>
        <taxon>Bacteria</taxon>
        <taxon>Pseudomonadati</taxon>
        <taxon>Myxococcota</taxon>
        <taxon>Polyangia</taxon>
        <taxon>Nannocystales</taxon>
        <taxon>Nannocystaceae</taxon>
        <taxon>Nannocystis</taxon>
    </lineage>
</organism>
<feature type="repeat" description="ANK" evidence="3">
    <location>
        <begin position="105"/>
        <end position="137"/>
    </location>
</feature>
<name>A0ABY7GX43_9BACT</name>
<dbReference type="PANTHER" id="PTHR24171">
    <property type="entry name" value="ANKYRIN REPEAT DOMAIN-CONTAINING PROTEIN 39-RELATED"/>
    <property type="match status" value="1"/>
</dbReference>
<evidence type="ECO:0000313" key="5">
    <source>
        <dbReference type="Proteomes" id="UP001164459"/>
    </source>
</evidence>